<protein>
    <recommendedName>
        <fullName evidence="4">Bacterial Ig domain-containing protein</fullName>
    </recommendedName>
</protein>
<gene>
    <name evidence="2" type="ORF">GCM10009741_44740</name>
</gene>
<reference evidence="2 3" key="1">
    <citation type="journal article" date="2019" name="Int. J. Syst. Evol. Microbiol.">
        <title>The Global Catalogue of Microorganisms (GCM) 10K type strain sequencing project: providing services to taxonomists for standard genome sequencing and annotation.</title>
        <authorList>
            <consortium name="The Broad Institute Genomics Platform"/>
            <consortium name="The Broad Institute Genome Sequencing Center for Infectious Disease"/>
            <person name="Wu L."/>
            <person name="Ma J."/>
        </authorList>
    </citation>
    <scope>NUCLEOTIDE SEQUENCE [LARGE SCALE GENOMIC DNA]</scope>
    <source>
        <strain evidence="2 3">JCM 14303</strain>
    </source>
</reference>
<sequence length="442" mass="46940">MRRMVSFATGVFVTAASLTYAEAAVDPCLGTPAVQENGYPAEAVLTDVSRIPIEVAYDATQGSCTGIAVTVQRPDGSAVTTLPLTLEGGRFNNPAWLGYFSPALATGTGDWVVTKVTHAGNEAATNVPFHVLRGTSLTLEQPARTSGTARTTFTGLVGTYTSTGSLVPAPGRTVRLIRSDQGVVATATPTAGGRYAVQLGLTQALSVEARTDATSTTSAGYAGPVTAHKLLAMSYLTAATTATVNNYWKVSDTAFPGKLWTTLEFWNGSAWQGTLSFGYTAANGSYARYWKPDRPGTFRMRVTVSGAGLDNSPWRRETTVTVKQLPQAPTYFVGTVVAPTAGLPIRQDSTMSTFGTLKYRRANGTLGPVGNQVVEIFGRRVGESAWVLVGTARTAVSGYFYSRWGLFFHPGETFQVMLRYKTKLPQAASSATGVFGPFTVRP</sequence>
<dbReference type="EMBL" id="BAAANC010000002">
    <property type="protein sequence ID" value="GAA1537150.1"/>
    <property type="molecule type" value="Genomic_DNA"/>
</dbReference>
<organism evidence="2 3">
    <name type="scientific">Kribbella lupini</name>
    <dbReference type="NCBI Taxonomy" id="291602"/>
    <lineage>
        <taxon>Bacteria</taxon>
        <taxon>Bacillati</taxon>
        <taxon>Actinomycetota</taxon>
        <taxon>Actinomycetes</taxon>
        <taxon>Propionibacteriales</taxon>
        <taxon>Kribbellaceae</taxon>
        <taxon>Kribbella</taxon>
    </lineage>
</organism>
<feature type="signal peptide" evidence="1">
    <location>
        <begin position="1"/>
        <end position="23"/>
    </location>
</feature>
<dbReference type="InterPro" id="IPR017868">
    <property type="entry name" value="Filamin/ABP280_repeat-like"/>
</dbReference>
<dbReference type="PROSITE" id="PS50194">
    <property type="entry name" value="FILAMIN_REPEAT"/>
    <property type="match status" value="1"/>
</dbReference>
<evidence type="ECO:0000313" key="3">
    <source>
        <dbReference type="Proteomes" id="UP001500363"/>
    </source>
</evidence>
<evidence type="ECO:0008006" key="4">
    <source>
        <dbReference type="Google" id="ProtNLM"/>
    </source>
</evidence>
<feature type="chain" id="PRO_5046886067" description="Bacterial Ig domain-containing protein" evidence="1">
    <location>
        <begin position="24"/>
        <end position="442"/>
    </location>
</feature>
<comment type="caution">
    <text evidence="2">The sequence shown here is derived from an EMBL/GenBank/DDBJ whole genome shotgun (WGS) entry which is preliminary data.</text>
</comment>
<evidence type="ECO:0000256" key="1">
    <source>
        <dbReference type="SAM" id="SignalP"/>
    </source>
</evidence>
<name>A0ABN2BC45_9ACTN</name>
<evidence type="ECO:0000313" key="2">
    <source>
        <dbReference type="EMBL" id="GAA1537150.1"/>
    </source>
</evidence>
<dbReference type="Proteomes" id="UP001500363">
    <property type="component" value="Unassembled WGS sequence"/>
</dbReference>
<proteinExistence type="predicted"/>
<dbReference type="RefSeq" id="WP_344177000.1">
    <property type="nucleotide sequence ID" value="NZ_BAAANC010000002.1"/>
</dbReference>
<keyword evidence="1" id="KW-0732">Signal</keyword>
<keyword evidence="3" id="KW-1185">Reference proteome</keyword>
<accession>A0ABN2BC45</accession>